<proteinExistence type="inferred from homology"/>
<keyword evidence="5" id="KW-1133">Transmembrane helix</keyword>
<evidence type="ECO:0000313" key="8">
    <source>
        <dbReference type="Proteomes" id="UP000265562"/>
    </source>
</evidence>
<reference evidence="7 8" key="1">
    <citation type="submission" date="2018-09" db="EMBL/GenBank/DDBJ databases">
        <title>Genome sequencing of Lachnoanaerobaculum umeaense DSM 23576.</title>
        <authorList>
            <person name="Kook J.-K."/>
            <person name="Park S.-N."/>
            <person name="Lim Y.K."/>
        </authorList>
    </citation>
    <scope>NUCLEOTIDE SEQUENCE [LARGE SCALE GENOMIC DNA]</scope>
    <source>
        <strain evidence="8">DSM 23576 \ CCUG 58757</strain>
    </source>
</reference>
<dbReference type="PRINTS" id="PR00834">
    <property type="entry name" value="PROTEASES2C"/>
</dbReference>
<dbReference type="AlphaFoldDB" id="A0A385Q361"/>
<protein>
    <submittedName>
        <fullName evidence="7">PDZ domain-containing protein</fullName>
    </submittedName>
</protein>
<accession>A0A385Q361</accession>
<dbReference type="PANTHER" id="PTHR43343">
    <property type="entry name" value="PEPTIDASE S12"/>
    <property type="match status" value="1"/>
</dbReference>
<dbReference type="GO" id="GO:0006508">
    <property type="term" value="P:proteolysis"/>
    <property type="evidence" value="ECO:0007669"/>
    <property type="project" value="UniProtKB-KW"/>
</dbReference>
<name>A0A385Q361_9FIRM</name>
<evidence type="ECO:0000256" key="5">
    <source>
        <dbReference type="SAM" id="Phobius"/>
    </source>
</evidence>
<feature type="domain" description="PDZ" evidence="6">
    <location>
        <begin position="445"/>
        <end position="534"/>
    </location>
</feature>
<organism evidence="7 8">
    <name type="scientific">Lachnoanaerobaculum umeaense</name>
    <dbReference type="NCBI Taxonomy" id="617123"/>
    <lineage>
        <taxon>Bacteria</taxon>
        <taxon>Bacillati</taxon>
        <taxon>Bacillota</taxon>
        <taxon>Clostridia</taxon>
        <taxon>Lachnospirales</taxon>
        <taxon>Lachnospiraceae</taxon>
        <taxon>Lachnoanaerobaculum</taxon>
    </lineage>
</organism>
<evidence type="ECO:0000259" key="6">
    <source>
        <dbReference type="PROSITE" id="PS50106"/>
    </source>
</evidence>
<comment type="similarity">
    <text evidence="1">Belongs to the peptidase S1C family.</text>
</comment>
<keyword evidence="5" id="KW-0812">Transmembrane</keyword>
<dbReference type="SUPFAM" id="SSF50156">
    <property type="entry name" value="PDZ domain-like"/>
    <property type="match status" value="1"/>
</dbReference>
<evidence type="ECO:0000256" key="3">
    <source>
        <dbReference type="ARBA" id="ARBA00022801"/>
    </source>
</evidence>
<keyword evidence="2" id="KW-0645">Protease</keyword>
<feature type="region of interest" description="Disordered" evidence="4">
    <location>
        <begin position="1"/>
        <end position="36"/>
    </location>
</feature>
<dbReference type="Gene3D" id="2.30.42.10">
    <property type="match status" value="1"/>
</dbReference>
<dbReference type="EMBL" id="CP032364">
    <property type="protein sequence ID" value="AYB00773.1"/>
    <property type="molecule type" value="Genomic_DNA"/>
</dbReference>
<keyword evidence="8" id="KW-1185">Reference proteome</keyword>
<dbReference type="InterPro" id="IPR051201">
    <property type="entry name" value="Chloro_Bact_Ser_Proteases"/>
</dbReference>
<dbReference type="KEGG" id="lua:D4A81_01105"/>
<keyword evidence="3" id="KW-0378">Hydrolase</keyword>
<dbReference type="GO" id="GO:0004252">
    <property type="term" value="F:serine-type endopeptidase activity"/>
    <property type="evidence" value="ECO:0007669"/>
    <property type="project" value="InterPro"/>
</dbReference>
<dbReference type="SUPFAM" id="SSF50494">
    <property type="entry name" value="Trypsin-like serine proteases"/>
    <property type="match status" value="1"/>
</dbReference>
<dbReference type="InterPro" id="IPR043504">
    <property type="entry name" value="Peptidase_S1_PA_chymotrypsin"/>
</dbReference>
<keyword evidence="5" id="KW-0472">Membrane</keyword>
<dbReference type="InterPro" id="IPR009003">
    <property type="entry name" value="Peptidase_S1_PA"/>
</dbReference>
<feature type="region of interest" description="Disordered" evidence="4">
    <location>
        <begin position="109"/>
        <end position="145"/>
    </location>
</feature>
<dbReference type="InterPro" id="IPR036034">
    <property type="entry name" value="PDZ_sf"/>
</dbReference>
<dbReference type="Gene3D" id="2.40.10.10">
    <property type="entry name" value="Trypsin-like serine proteases"/>
    <property type="match status" value="2"/>
</dbReference>
<dbReference type="Proteomes" id="UP000265562">
    <property type="component" value="Chromosome"/>
</dbReference>
<dbReference type="Pfam" id="PF13365">
    <property type="entry name" value="Trypsin_2"/>
    <property type="match status" value="1"/>
</dbReference>
<feature type="transmembrane region" description="Helical" evidence="5">
    <location>
        <begin position="153"/>
        <end position="174"/>
    </location>
</feature>
<feature type="compositionally biased region" description="Basic and acidic residues" evidence="4">
    <location>
        <begin position="109"/>
        <end position="128"/>
    </location>
</feature>
<dbReference type="InterPro" id="IPR001940">
    <property type="entry name" value="Peptidase_S1C"/>
</dbReference>
<evidence type="ECO:0000256" key="1">
    <source>
        <dbReference type="ARBA" id="ARBA00010541"/>
    </source>
</evidence>
<evidence type="ECO:0000256" key="4">
    <source>
        <dbReference type="SAM" id="MobiDB-lite"/>
    </source>
</evidence>
<gene>
    <name evidence="7" type="ORF">D4A81_01105</name>
</gene>
<dbReference type="SMART" id="SM00228">
    <property type="entry name" value="PDZ"/>
    <property type="match status" value="1"/>
</dbReference>
<sequence length="556" mass="59986">MGFDRDEFNNEINANSEENIRREAENGFESQNEQRDIDSIIQKHTDSLARAAESIARNEVSVDNISQSFNQEEVKYFNRDEFNTNTDINSNNIEDASVNINEEVKADGYNREMDREDNRRTQSEDVRTETFAAQPQKVQSKGKERKKSKVGKAIGFVASAAVFGVVAGGVMFGVNNIASSYIGNNIEKKSADNIIIGSQDNTTKAATDDTVSESTAAPATNLSNMDVSTIVDKAMPSVVSIYGKEQITQNSFFGPQSYEAESSGSGIIVGKTDSELLVVTNNHVVEDTNSLEVEFDDGTKASASIKGGDSDNDVAVVAIKLSDLSEDTLSKISIAKIGNSDNVKVGQGVVAIGNALGYGQSVTVGYISALNREVKTEGGTSRNLLQTDAAINPGNSGGALLNMRGEVIGINSAKYSDTAVEGMGYAIPISTVKDLIAELSSKETRTVVSEENQGYLGIQGKDIDEEMAKAYDMPQGIYVYKVVEGGAAASSDLKAKDIITKFDGQSVRTMESLKNMLTYYESGRTVDLTVQRLDESGNYVEKTVSITLGKREIQEQ</sequence>
<dbReference type="PANTHER" id="PTHR43343:SF3">
    <property type="entry name" value="PROTEASE DO-LIKE 8, CHLOROPLASTIC"/>
    <property type="match status" value="1"/>
</dbReference>
<evidence type="ECO:0000256" key="2">
    <source>
        <dbReference type="ARBA" id="ARBA00022670"/>
    </source>
</evidence>
<dbReference type="PROSITE" id="PS50106">
    <property type="entry name" value="PDZ"/>
    <property type="match status" value="1"/>
</dbReference>
<dbReference type="Pfam" id="PF13180">
    <property type="entry name" value="PDZ_2"/>
    <property type="match status" value="1"/>
</dbReference>
<dbReference type="InterPro" id="IPR001478">
    <property type="entry name" value="PDZ"/>
</dbReference>
<evidence type="ECO:0000313" key="7">
    <source>
        <dbReference type="EMBL" id="AYB00773.1"/>
    </source>
</evidence>
<dbReference type="OrthoDB" id="9758917at2"/>